<dbReference type="EnsemblBacteria" id="ABF87780">
    <property type="protein sequence ID" value="ABF87780"/>
    <property type="gene ID" value="MXAN_2133"/>
</dbReference>
<keyword evidence="2" id="KW-1185">Reference proteome</keyword>
<evidence type="ECO:0000313" key="1">
    <source>
        <dbReference type="EMBL" id="ABF87780.1"/>
    </source>
</evidence>
<dbReference type="HOGENOM" id="CLU_3357238_0_0_7"/>
<dbReference type="Proteomes" id="UP000002402">
    <property type="component" value="Chromosome"/>
</dbReference>
<sequence length="36" mass="3720">MLVGAPAHGHILPEPSVTCLRDADIRQPLAQLAAGT</sequence>
<reference evidence="1 2" key="1">
    <citation type="journal article" date="2006" name="Proc. Natl. Acad. Sci. U.S.A.">
        <title>Evolution of sensory complexity recorded in a myxobacterial genome.</title>
        <authorList>
            <person name="Goldman B.S."/>
            <person name="Nierman W.C."/>
            <person name="Kaiser D."/>
            <person name="Slater S.C."/>
            <person name="Durkin A.S."/>
            <person name="Eisen J.A."/>
            <person name="Ronning C.M."/>
            <person name="Barbazuk W.B."/>
            <person name="Blanchard M."/>
            <person name="Field C."/>
            <person name="Halling C."/>
            <person name="Hinkle G."/>
            <person name="Iartchuk O."/>
            <person name="Kim H.S."/>
            <person name="Mackenzie C."/>
            <person name="Madupu R."/>
            <person name="Miller N."/>
            <person name="Shvartsbeyn A."/>
            <person name="Sullivan S.A."/>
            <person name="Vaudin M."/>
            <person name="Wiegand R."/>
            <person name="Kaplan H.B."/>
        </authorList>
    </citation>
    <scope>NUCLEOTIDE SEQUENCE [LARGE SCALE GENOMIC DNA]</scope>
    <source>
        <strain evidence="2">DK1622</strain>
    </source>
</reference>
<dbReference type="AlphaFoldDB" id="Q1DAG6"/>
<protein>
    <submittedName>
        <fullName evidence="1">Uncharacterized protein</fullName>
    </submittedName>
</protein>
<dbReference type="EMBL" id="CP000113">
    <property type="protein sequence ID" value="ABF87780.1"/>
    <property type="molecule type" value="Genomic_DNA"/>
</dbReference>
<dbReference type="STRING" id="246197.MXAN_2133"/>
<gene>
    <name evidence="1" type="ordered locus">MXAN_2133</name>
</gene>
<organism evidence="1 2">
    <name type="scientific">Myxococcus xanthus (strain DK1622)</name>
    <dbReference type="NCBI Taxonomy" id="246197"/>
    <lineage>
        <taxon>Bacteria</taxon>
        <taxon>Pseudomonadati</taxon>
        <taxon>Myxococcota</taxon>
        <taxon>Myxococcia</taxon>
        <taxon>Myxococcales</taxon>
        <taxon>Cystobacterineae</taxon>
        <taxon>Myxococcaceae</taxon>
        <taxon>Myxococcus</taxon>
    </lineage>
</organism>
<accession>Q1DAG6</accession>
<evidence type="ECO:0000313" key="2">
    <source>
        <dbReference type="Proteomes" id="UP000002402"/>
    </source>
</evidence>
<proteinExistence type="predicted"/>
<name>Q1DAG6_MYXXD</name>
<dbReference type="KEGG" id="mxa:MXAN_2133"/>